<keyword evidence="2" id="KW-1185">Reference proteome</keyword>
<gene>
    <name evidence="1" type="ORF">CR513_07488</name>
</gene>
<evidence type="ECO:0000313" key="1">
    <source>
        <dbReference type="EMBL" id="RDY08297.1"/>
    </source>
</evidence>
<dbReference type="EMBL" id="QJKJ01001302">
    <property type="protein sequence ID" value="RDY08297.1"/>
    <property type="molecule type" value="Genomic_DNA"/>
</dbReference>
<protein>
    <submittedName>
        <fullName evidence="1">Uncharacterized protein</fullName>
    </submittedName>
</protein>
<name>A0A371HZR3_MUCPR</name>
<comment type="caution">
    <text evidence="1">The sequence shown here is derived from an EMBL/GenBank/DDBJ whole genome shotgun (WGS) entry which is preliminary data.</text>
</comment>
<accession>A0A371HZR3</accession>
<dbReference type="AlphaFoldDB" id="A0A371HZR3"/>
<feature type="non-terminal residue" evidence="1">
    <location>
        <position position="1"/>
    </location>
</feature>
<sequence>MVRLWEIRIVYFFDRLALVDMGIDLTIELTFCGILGFFSFEQVVCPVLIREFWNNCIYDETAFYGKMLGMDVRIDIPAIATTTWCEREGKKFSLPRLLFAHLRMNLKEKGIKKNHMTHSTLITKIFSDYKVLEAFHALPTTKQVKYGYSFRQQRFGRSNIMPMKLDTLKLIPLLDIKPTKAKLAIAMSKKPTSKRMAPSIRASTKKRKLVLPFLENDEKVVA</sequence>
<dbReference type="Proteomes" id="UP000257109">
    <property type="component" value="Unassembled WGS sequence"/>
</dbReference>
<evidence type="ECO:0000313" key="2">
    <source>
        <dbReference type="Proteomes" id="UP000257109"/>
    </source>
</evidence>
<organism evidence="1 2">
    <name type="scientific">Mucuna pruriens</name>
    <name type="common">Velvet bean</name>
    <name type="synonym">Dolichos pruriens</name>
    <dbReference type="NCBI Taxonomy" id="157652"/>
    <lineage>
        <taxon>Eukaryota</taxon>
        <taxon>Viridiplantae</taxon>
        <taxon>Streptophyta</taxon>
        <taxon>Embryophyta</taxon>
        <taxon>Tracheophyta</taxon>
        <taxon>Spermatophyta</taxon>
        <taxon>Magnoliopsida</taxon>
        <taxon>eudicotyledons</taxon>
        <taxon>Gunneridae</taxon>
        <taxon>Pentapetalae</taxon>
        <taxon>rosids</taxon>
        <taxon>fabids</taxon>
        <taxon>Fabales</taxon>
        <taxon>Fabaceae</taxon>
        <taxon>Papilionoideae</taxon>
        <taxon>50 kb inversion clade</taxon>
        <taxon>NPAAA clade</taxon>
        <taxon>indigoferoid/millettioid clade</taxon>
        <taxon>Phaseoleae</taxon>
        <taxon>Mucuna</taxon>
    </lineage>
</organism>
<reference evidence="1" key="1">
    <citation type="submission" date="2018-05" db="EMBL/GenBank/DDBJ databases">
        <title>Draft genome of Mucuna pruriens seed.</title>
        <authorList>
            <person name="Nnadi N.E."/>
            <person name="Vos R."/>
            <person name="Hasami M.H."/>
            <person name="Devisetty U.K."/>
            <person name="Aguiy J.C."/>
        </authorList>
    </citation>
    <scope>NUCLEOTIDE SEQUENCE [LARGE SCALE GENOMIC DNA]</scope>
    <source>
        <strain evidence="1">JCA_2017</strain>
    </source>
</reference>
<proteinExistence type="predicted"/>